<dbReference type="GO" id="GO:0005524">
    <property type="term" value="F:ATP binding"/>
    <property type="evidence" value="ECO:0007669"/>
    <property type="project" value="UniProtKB-KW"/>
</dbReference>
<dbReference type="PANTHER" id="PTHR19211">
    <property type="entry name" value="ATP-BINDING TRANSPORT PROTEIN-RELATED"/>
    <property type="match status" value="1"/>
</dbReference>
<dbReference type="SMART" id="SM00382">
    <property type="entry name" value="AAA"/>
    <property type="match status" value="2"/>
</dbReference>
<dbReference type="EMBL" id="ANNX02000025">
    <property type="protein sequence ID" value="KYC40993.1"/>
    <property type="molecule type" value="Genomic_DNA"/>
</dbReference>
<feature type="region of interest" description="Disordered" evidence="4">
    <location>
        <begin position="235"/>
        <end position="255"/>
    </location>
</feature>
<dbReference type="GO" id="GO:0016887">
    <property type="term" value="F:ATP hydrolysis activity"/>
    <property type="evidence" value="ECO:0007669"/>
    <property type="project" value="InterPro"/>
</dbReference>
<dbReference type="PROSITE" id="PS50893">
    <property type="entry name" value="ABC_TRANSPORTER_2"/>
    <property type="match status" value="2"/>
</dbReference>
<organism evidence="6 7">
    <name type="scientific">Scytonema hofmannii PCC 7110</name>
    <dbReference type="NCBI Taxonomy" id="128403"/>
    <lineage>
        <taxon>Bacteria</taxon>
        <taxon>Bacillati</taxon>
        <taxon>Cyanobacteriota</taxon>
        <taxon>Cyanophyceae</taxon>
        <taxon>Nostocales</taxon>
        <taxon>Scytonemataceae</taxon>
        <taxon>Scytonema</taxon>
    </lineage>
</organism>
<dbReference type="CDD" id="cd03221">
    <property type="entry name" value="ABCF_EF-3"/>
    <property type="match status" value="1"/>
</dbReference>
<accession>A0A139X8N7</accession>
<dbReference type="OrthoDB" id="9762369at2"/>
<dbReference type="InterPro" id="IPR003593">
    <property type="entry name" value="AAA+_ATPase"/>
</dbReference>
<evidence type="ECO:0000256" key="1">
    <source>
        <dbReference type="ARBA" id="ARBA00022737"/>
    </source>
</evidence>
<dbReference type="Pfam" id="PF00005">
    <property type="entry name" value="ABC_tran"/>
    <property type="match status" value="2"/>
</dbReference>
<dbReference type="NCBIfam" id="NF000355">
    <property type="entry name" value="ribo_prot_ABC_F"/>
    <property type="match status" value="1"/>
</dbReference>
<dbReference type="InterPro" id="IPR017871">
    <property type="entry name" value="ABC_transporter-like_CS"/>
</dbReference>
<dbReference type="SUPFAM" id="SSF52540">
    <property type="entry name" value="P-loop containing nucleoside triphosphate hydrolases"/>
    <property type="match status" value="2"/>
</dbReference>
<dbReference type="PANTHER" id="PTHR19211:SF6">
    <property type="entry name" value="BLL7188 PROTEIN"/>
    <property type="match status" value="1"/>
</dbReference>
<feature type="domain" description="ABC transporter" evidence="5">
    <location>
        <begin position="7"/>
        <end position="219"/>
    </location>
</feature>
<sequence length="540" mass="60254">MQKKSILLAENLGYELSATRALFKGVHLSIVENDRIALVGSNGVGKSTLLKILAGQLNPTKGSITRQSTIYYLPQISTIRQEIKADTVLDFLTSVSEEWWNIEAILETKFNTKLDLSLPLFNLSGGELTKLFLAIGLAQQPKVLLLDEPTNHMDLIALESLKDFLNNFEGAFVIVSHKPFFLDQVTDTTWELTPEGVKVYGGHFSLYRDQKETELEAALRSHEVARKELKRAKASALQEQQRAAQSHKRGQQLANSGSIPKIVAGAMKRKAEVTAGIAKQKHEVIVEKATQKFTETKVRTTKATHIQLEEKSQKRKNLIDIQGANLWVGERLLIENIQLHISSGDRIAIAGANGSGKSSLAKAILAILVTDDTTELTHKLSFEPTFALTSTTKAVYLDQAYEIVNRKQTILENMQAANPNLSYQLLRQQLGHFLFKYDDVNKPASVLSGGELARLAIAIISISEIDLLILDEPTNNLDIETVNQMVEGINEYQGALWVISHDLDFLSRIDITQAYKLSEQTLQMTTYLPSEPEQYYQELL</sequence>
<feature type="domain" description="ABC transporter" evidence="5">
    <location>
        <begin position="316"/>
        <end position="539"/>
    </location>
</feature>
<dbReference type="RefSeq" id="WP_017744349.1">
    <property type="nucleotide sequence ID" value="NZ_KQ976354.1"/>
</dbReference>
<dbReference type="InterPro" id="IPR027417">
    <property type="entry name" value="P-loop_NTPase"/>
</dbReference>
<evidence type="ECO:0000256" key="3">
    <source>
        <dbReference type="ARBA" id="ARBA00022840"/>
    </source>
</evidence>
<protein>
    <submittedName>
        <fullName evidence="6">ABC transporter</fullName>
    </submittedName>
</protein>
<evidence type="ECO:0000256" key="4">
    <source>
        <dbReference type="SAM" id="MobiDB-lite"/>
    </source>
</evidence>
<name>A0A139X8N7_9CYAN</name>
<keyword evidence="2" id="KW-0547">Nucleotide-binding</keyword>
<keyword evidence="1" id="KW-0677">Repeat</keyword>
<reference evidence="6 7" key="1">
    <citation type="journal article" date="2013" name="Genome Biol. Evol.">
        <title>Genomes of Stigonematalean cyanobacteria (subsection V) and the evolution of oxygenic photosynthesis from prokaryotes to plastids.</title>
        <authorList>
            <person name="Dagan T."/>
            <person name="Roettger M."/>
            <person name="Stucken K."/>
            <person name="Landan G."/>
            <person name="Koch R."/>
            <person name="Major P."/>
            <person name="Gould S.B."/>
            <person name="Goremykin V.V."/>
            <person name="Rippka R."/>
            <person name="Tandeau de Marsac N."/>
            <person name="Gugger M."/>
            <person name="Lockhart P.J."/>
            <person name="Allen J.F."/>
            <person name="Brune I."/>
            <person name="Maus I."/>
            <person name="Puhler A."/>
            <person name="Martin W.F."/>
        </authorList>
    </citation>
    <scope>NUCLEOTIDE SEQUENCE [LARGE SCALE GENOMIC DNA]</scope>
    <source>
        <strain evidence="6 7">PCC 7110</strain>
    </source>
</reference>
<comment type="caution">
    <text evidence="6">The sequence shown here is derived from an EMBL/GenBank/DDBJ whole genome shotgun (WGS) entry which is preliminary data.</text>
</comment>
<evidence type="ECO:0000256" key="2">
    <source>
        <dbReference type="ARBA" id="ARBA00022741"/>
    </source>
</evidence>
<gene>
    <name evidence="6" type="ORF">WA1_22960</name>
</gene>
<keyword evidence="3" id="KW-0067">ATP-binding</keyword>
<dbReference type="Proteomes" id="UP000076925">
    <property type="component" value="Unassembled WGS sequence"/>
</dbReference>
<dbReference type="AlphaFoldDB" id="A0A139X8N7"/>
<dbReference type="PROSITE" id="PS00211">
    <property type="entry name" value="ABC_TRANSPORTER_1"/>
    <property type="match status" value="2"/>
</dbReference>
<dbReference type="InterPro" id="IPR050611">
    <property type="entry name" value="ABCF"/>
</dbReference>
<proteinExistence type="predicted"/>
<evidence type="ECO:0000259" key="5">
    <source>
        <dbReference type="PROSITE" id="PS50893"/>
    </source>
</evidence>
<evidence type="ECO:0000313" key="6">
    <source>
        <dbReference type="EMBL" id="KYC40993.1"/>
    </source>
</evidence>
<dbReference type="Gene3D" id="3.40.50.300">
    <property type="entry name" value="P-loop containing nucleotide triphosphate hydrolases"/>
    <property type="match status" value="2"/>
</dbReference>
<keyword evidence="7" id="KW-1185">Reference proteome</keyword>
<dbReference type="InterPro" id="IPR003439">
    <property type="entry name" value="ABC_transporter-like_ATP-bd"/>
</dbReference>
<dbReference type="STRING" id="128403.WA1_22960"/>
<evidence type="ECO:0000313" key="7">
    <source>
        <dbReference type="Proteomes" id="UP000076925"/>
    </source>
</evidence>